<sequence>MSTQALTKNNFLPSTFDEFFRPWNTWFDGFELRPNWASASLPAVNVVESKDDYKISLAAPGMEKNDFKIVVEGGNLTISAEKEDEKEVNKTRFTRREYNYSSFTRSFTLPTGVNKEHIAASYEKGILQLTLPKKEEARRNGGPVHVPVS</sequence>
<gene>
    <name evidence="4" type="ORF">DCC81_09965</name>
</gene>
<dbReference type="OrthoDB" id="9814487at2"/>
<dbReference type="SUPFAM" id="SSF49764">
    <property type="entry name" value="HSP20-like chaperones"/>
    <property type="match status" value="1"/>
</dbReference>
<dbReference type="Proteomes" id="UP000244450">
    <property type="component" value="Unassembled WGS sequence"/>
</dbReference>
<comment type="caution">
    <text evidence="4">The sequence shown here is derived from an EMBL/GenBank/DDBJ whole genome shotgun (WGS) entry which is preliminary data.</text>
</comment>
<dbReference type="InterPro" id="IPR031107">
    <property type="entry name" value="Small_HSP"/>
</dbReference>
<evidence type="ECO:0000313" key="5">
    <source>
        <dbReference type="Proteomes" id="UP000244450"/>
    </source>
</evidence>
<name>A0A2T7BQ01_9BACT</name>
<feature type="domain" description="SHSP" evidence="3">
    <location>
        <begin position="35"/>
        <end position="149"/>
    </location>
</feature>
<keyword evidence="5" id="KW-1185">Reference proteome</keyword>
<dbReference type="CDD" id="cd06464">
    <property type="entry name" value="ACD_sHsps-like"/>
    <property type="match status" value="1"/>
</dbReference>
<dbReference type="EMBL" id="QCYK01000001">
    <property type="protein sequence ID" value="PUZ29742.1"/>
    <property type="molecule type" value="Genomic_DNA"/>
</dbReference>
<evidence type="ECO:0000259" key="3">
    <source>
        <dbReference type="PROSITE" id="PS01031"/>
    </source>
</evidence>
<dbReference type="InterPro" id="IPR008978">
    <property type="entry name" value="HSP20-like_chaperone"/>
</dbReference>
<proteinExistence type="inferred from homology"/>
<dbReference type="InterPro" id="IPR002068">
    <property type="entry name" value="A-crystallin/Hsp20_dom"/>
</dbReference>
<dbReference type="AlphaFoldDB" id="A0A2T7BQ01"/>
<protein>
    <submittedName>
        <fullName evidence="4">Heat-shock protein Hsp20</fullName>
    </submittedName>
</protein>
<dbReference type="PROSITE" id="PS01031">
    <property type="entry name" value="SHSP"/>
    <property type="match status" value="1"/>
</dbReference>
<accession>A0A2T7BQ01</accession>
<reference evidence="4 5" key="1">
    <citation type="submission" date="2018-04" db="EMBL/GenBank/DDBJ databases">
        <title>Chitinophaga fuyangensis sp. nov., isolated from soil in a chemical factory.</title>
        <authorList>
            <person name="Chen K."/>
        </authorList>
    </citation>
    <scope>NUCLEOTIDE SEQUENCE [LARGE SCALE GENOMIC DNA]</scope>
    <source>
        <strain evidence="4 5">LY-1</strain>
    </source>
</reference>
<dbReference type="PANTHER" id="PTHR11527">
    <property type="entry name" value="HEAT-SHOCK PROTEIN 20 FAMILY MEMBER"/>
    <property type="match status" value="1"/>
</dbReference>
<dbReference type="Pfam" id="PF00011">
    <property type="entry name" value="HSP20"/>
    <property type="match status" value="1"/>
</dbReference>
<comment type="similarity">
    <text evidence="1 2">Belongs to the small heat shock protein (HSP20) family.</text>
</comment>
<organism evidence="4 5">
    <name type="scientific">Chitinophaga parva</name>
    <dbReference type="NCBI Taxonomy" id="2169414"/>
    <lineage>
        <taxon>Bacteria</taxon>
        <taxon>Pseudomonadati</taxon>
        <taxon>Bacteroidota</taxon>
        <taxon>Chitinophagia</taxon>
        <taxon>Chitinophagales</taxon>
        <taxon>Chitinophagaceae</taxon>
        <taxon>Chitinophaga</taxon>
    </lineage>
</organism>
<evidence type="ECO:0000256" key="2">
    <source>
        <dbReference type="RuleBase" id="RU003616"/>
    </source>
</evidence>
<dbReference type="Gene3D" id="2.60.40.790">
    <property type="match status" value="1"/>
</dbReference>
<evidence type="ECO:0000313" key="4">
    <source>
        <dbReference type="EMBL" id="PUZ29742.1"/>
    </source>
</evidence>
<evidence type="ECO:0000256" key="1">
    <source>
        <dbReference type="PROSITE-ProRule" id="PRU00285"/>
    </source>
</evidence>
<dbReference type="RefSeq" id="WP_108686380.1">
    <property type="nucleotide sequence ID" value="NZ_QCYK01000001.1"/>
</dbReference>